<keyword evidence="1 3" id="KW-0479">Metal-binding</keyword>
<feature type="binding site" evidence="3">
    <location>
        <position position="102"/>
    </location>
    <ligand>
        <name>Zn(2+)</name>
        <dbReference type="ChEBI" id="CHEBI:29105"/>
    </ligand>
</feature>
<protein>
    <submittedName>
        <fullName evidence="6">Mannose-6-phosphate isomerase</fullName>
    </submittedName>
</protein>
<dbReference type="PANTHER" id="PTHR42742">
    <property type="entry name" value="TRANSCRIPTIONAL REPRESSOR MPRA"/>
    <property type="match status" value="1"/>
</dbReference>
<dbReference type="Gene3D" id="2.60.120.10">
    <property type="entry name" value="Jelly Rolls"/>
    <property type="match status" value="2"/>
</dbReference>
<dbReference type="InterPro" id="IPR014628">
    <property type="entry name" value="Man6P_isomerase_Firm_short"/>
</dbReference>
<keyword evidence="2 3" id="KW-0862">Zinc</keyword>
<dbReference type="EMBL" id="BIFR01000001">
    <property type="protein sequence ID" value="GCE13201.1"/>
    <property type="molecule type" value="Genomic_DNA"/>
</dbReference>
<gene>
    <name evidence="6" type="ORF">KTT_30600</name>
</gene>
<dbReference type="InterPro" id="IPR011051">
    <property type="entry name" value="RmlC_Cupin_sf"/>
</dbReference>
<comment type="cofactor">
    <cofactor evidence="3">
        <name>Zn(2+)</name>
        <dbReference type="ChEBI" id="CHEBI:29105"/>
    </cofactor>
    <text evidence="3">Binds 1 zinc ion per subunit.</text>
</comment>
<accession>A0A402A2H7</accession>
<keyword evidence="6" id="KW-0413">Isomerase</keyword>
<dbReference type="CDD" id="cd07010">
    <property type="entry name" value="cupin_PMI_type_I_N_bac"/>
    <property type="match status" value="1"/>
</dbReference>
<sequence>MSYLYPIRLHASLHETLWGGRRLERDQWKELPQGESAIGEAWETEISTIVQNGPYQGQTLGELVKTLDAELLGQQAINVFGHRFPLLAKFIDANAKLSVQVHPTDSYSDLHEGGKLGKTEFWYILAAEPGASIVHGFQAPVTCEEVEQAIENVTLEGLLHEEQVQAGDVIFVPAGTVHAIGSDVLLYELQEYSDVTYRMYDYGRLTAAGKPRELHIKRSLDVSYYGVSPKIKMDPVVVASEENYQDRALVACRYFLTREISLKAGATMAGQTTDSCIIITSVGAELQVNYGDDLSQSEVLSRGQTLVLPAALGTFSISGLGSFLYSYVPNEQDTAWQHWNAANKEVAL</sequence>
<organism evidence="6 7">
    <name type="scientific">Tengunoibacter tsumagoiensis</name>
    <dbReference type="NCBI Taxonomy" id="2014871"/>
    <lineage>
        <taxon>Bacteria</taxon>
        <taxon>Bacillati</taxon>
        <taxon>Chloroflexota</taxon>
        <taxon>Ktedonobacteria</taxon>
        <taxon>Ktedonobacterales</taxon>
        <taxon>Dictyobacteraceae</taxon>
        <taxon>Tengunoibacter</taxon>
    </lineage>
</organism>
<dbReference type="AlphaFoldDB" id="A0A402A2H7"/>
<feature type="active site" evidence="4">
    <location>
        <position position="198"/>
    </location>
</feature>
<dbReference type="Proteomes" id="UP000287352">
    <property type="component" value="Unassembled WGS sequence"/>
</dbReference>
<keyword evidence="7" id="KW-1185">Reference proteome</keyword>
<dbReference type="GO" id="GO:0004476">
    <property type="term" value="F:mannose-6-phosphate isomerase activity"/>
    <property type="evidence" value="ECO:0007669"/>
    <property type="project" value="InterPro"/>
</dbReference>
<comment type="caution">
    <text evidence="6">The sequence shown here is derived from an EMBL/GenBank/DDBJ whole genome shotgun (WGS) entry which is preliminary data.</text>
</comment>
<feature type="binding site" evidence="3">
    <location>
        <position position="178"/>
    </location>
    <ligand>
        <name>Zn(2+)</name>
        <dbReference type="ChEBI" id="CHEBI:29105"/>
    </ligand>
</feature>
<evidence type="ECO:0000256" key="1">
    <source>
        <dbReference type="ARBA" id="ARBA00022723"/>
    </source>
</evidence>
<feature type="domain" description="Phosphomannose isomerase type I catalytic" evidence="5">
    <location>
        <begin position="8"/>
        <end position="108"/>
    </location>
</feature>
<name>A0A402A2H7_9CHLR</name>
<proteinExistence type="predicted"/>
<evidence type="ECO:0000259" key="5">
    <source>
        <dbReference type="Pfam" id="PF20511"/>
    </source>
</evidence>
<dbReference type="InterPro" id="IPR014710">
    <property type="entry name" value="RmlC-like_jellyroll"/>
</dbReference>
<evidence type="ECO:0000256" key="3">
    <source>
        <dbReference type="PIRSR" id="PIRSR036894-1"/>
    </source>
</evidence>
<dbReference type="GO" id="GO:0008270">
    <property type="term" value="F:zinc ion binding"/>
    <property type="evidence" value="ECO:0007669"/>
    <property type="project" value="InterPro"/>
</dbReference>
<dbReference type="GO" id="GO:0005975">
    <property type="term" value="P:carbohydrate metabolic process"/>
    <property type="evidence" value="ECO:0007669"/>
    <property type="project" value="InterPro"/>
</dbReference>
<feature type="binding site" evidence="3">
    <location>
        <position position="120"/>
    </location>
    <ligand>
        <name>Zn(2+)</name>
        <dbReference type="ChEBI" id="CHEBI:29105"/>
    </ligand>
</feature>
<reference evidence="7" key="1">
    <citation type="submission" date="2018-12" db="EMBL/GenBank/DDBJ databases">
        <title>Tengunoibacter tsumagoiensis gen. nov., sp. nov., Dictyobacter kobayashii sp. nov., D. alpinus sp. nov., and D. joshuensis sp. nov. and description of Dictyobacteraceae fam. nov. within the order Ktedonobacterales isolated from Tengu-no-mugimeshi.</title>
        <authorList>
            <person name="Wang C.M."/>
            <person name="Zheng Y."/>
            <person name="Sakai Y."/>
            <person name="Toyoda A."/>
            <person name="Minakuchi Y."/>
            <person name="Abe K."/>
            <person name="Yokota A."/>
            <person name="Yabe S."/>
        </authorList>
    </citation>
    <scope>NUCLEOTIDE SEQUENCE [LARGE SCALE GENOMIC DNA]</scope>
    <source>
        <strain evidence="7">Uno3</strain>
    </source>
</reference>
<evidence type="ECO:0000313" key="7">
    <source>
        <dbReference type="Proteomes" id="UP000287352"/>
    </source>
</evidence>
<dbReference type="PANTHER" id="PTHR42742:SF3">
    <property type="entry name" value="FRUCTOKINASE"/>
    <property type="match status" value="1"/>
</dbReference>
<evidence type="ECO:0000256" key="4">
    <source>
        <dbReference type="PIRSR" id="PIRSR036894-2"/>
    </source>
</evidence>
<dbReference type="Pfam" id="PF20511">
    <property type="entry name" value="PMI_typeI_cat"/>
    <property type="match status" value="1"/>
</dbReference>
<evidence type="ECO:0000313" key="6">
    <source>
        <dbReference type="EMBL" id="GCE13201.1"/>
    </source>
</evidence>
<dbReference type="PIRSF" id="PIRSF036894">
    <property type="entry name" value="PMI_Firm_short"/>
    <property type="match status" value="1"/>
</dbReference>
<dbReference type="InterPro" id="IPR046457">
    <property type="entry name" value="PMI_typeI_cat"/>
</dbReference>
<evidence type="ECO:0000256" key="2">
    <source>
        <dbReference type="ARBA" id="ARBA00022833"/>
    </source>
</evidence>
<dbReference type="InterPro" id="IPR051804">
    <property type="entry name" value="Carb_Metab_Reg_Kinase/Isom"/>
</dbReference>
<dbReference type="SUPFAM" id="SSF51182">
    <property type="entry name" value="RmlC-like cupins"/>
    <property type="match status" value="1"/>
</dbReference>
<dbReference type="RefSeq" id="WP_161975522.1">
    <property type="nucleotide sequence ID" value="NZ_BIFR01000001.1"/>
</dbReference>